<keyword evidence="2" id="KW-1185">Reference proteome</keyword>
<sequence length="160" mass="17584">MKKLLLIRHARATHESGYIDFERPLKPSGLRDAAIMAGRLKAHNIIPQILVASPALRTLATADVIAEHMGLAKPEEIKAIYDARTDELLEVIGNLDDQYDFIGLVGHNPAIGQILYDLSGQTKDVPPGAVGLIEFDIDSWTAVRPNTGKLLFYDSPKDED</sequence>
<dbReference type="Proteomes" id="UP001597557">
    <property type="component" value="Unassembled WGS sequence"/>
</dbReference>
<dbReference type="RefSeq" id="WP_377181555.1">
    <property type="nucleotide sequence ID" value="NZ_JBHUPD010000001.1"/>
</dbReference>
<dbReference type="PANTHER" id="PTHR47623">
    <property type="entry name" value="OS09G0287300 PROTEIN"/>
    <property type="match status" value="1"/>
</dbReference>
<gene>
    <name evidence="1" type="ORF">ACFS5N_01670</name>
</gene>
<name>A0ABW5Y7B1_9SPHI</name>
<dbReference type="SMART" id="SM00855">
    <property type="entry name" value="PGAM"/>
    <property type="match status" value="1"/>
</dbReference>
<dbReference type="Gene3D" id="3.40.50.1240">
    <property type="entry name" value="Phosphoglycerate mutase-like"/>
    <property type="match status" value="1"/>
</dbReference>
<protein>
    <submittedName>
        <fullName evidence="1">SixA phosphatase family protein</fullName>
    </submittedName>
</protein>
<dbReference type="InterPro" id="IPR013078">
    <property type="entry name" value="His_Pase_superF_clade-1"/>
</dbReference>
<evidence type="ECO:0000313" key="1">
    <source>
        <dbReference type="EMBL" id="MFD2871155.1"/>
    </source>
</evidence>
<organism evidence="1 2">
    <name type="scientific">Mucilaginibacter ximonensis</name>
    <dbReference type="NCBI Taxonomy" id="538021"/>
    <lineage>
        <taxon>Bacteria</taxon>
        <taxon>Pseudomonadati</taxon>
        <taxon>Bacteroidota</taxon>
        <taxon>Sphingobacteriia</taxon>
        <taxon>Sphingobacteriales</taxon>
        <taxon>Sphingobacteriaceae</taxon>
        <taxon>Mucilaginibacter</taxon>
    </lineage>
</organism>
<dbReference type="InterPro" id="IPR029033">
    <property type="entry name" value="His_PPase_superfam"/>
</dbReference>
<dbReference type="EMBL" id="JBHUPD010000001">
    <property type="protein sequence ID" value="MFD2871155.1"/>
    <property type="molecule type" value="Genomic_DNA"/>
</dbReference>
<proteinExistence type="predicted"/>
<dbReference type="Pfam" id="PF00300">
    <property type="entry name" value="His_Phos_1"/>
    <property type="match status" value="1"/>
</dbReference>
<accession>A0ABW5Y7B1</accession>
<comment type="caution">
    <text evidence="1">The sequence shown here is derived from an EMBL/GenBank/DDBJ whole genome shotgun (WGS) entry which is preliminary data.</text>
</comment>
<evidence type="ECO:0000313" key="2">
    <source>
        <dbReference type="Proteomes" id="UP001597557"/>
    </source>
</evidence>
<dbReference type="CDD" id="cd07067">
    <property type="entry name" value="HP_PGM_like"/>
    <property type="match status" value="1"/>
</dbReference>
<dbReference type="PANTHER" id="PTHR47623:SF1">
    <property type="entry name" value="OS09G0287300 PROTEIN"/>
    <property type="match status" value="1"/>
</dbReference>
<dbReference type="SUPFAM" id="SSF53254">
    <property type="entry name" value="Phosphoglycerate mutase-like"/>
    <property type="match status" value="1"/>
</dbReference>
<reference evidence="2" key="1">
    <citation type="journal article" date="2019" name="Int. J. Syst. Evol. Microbiol.">
        <title>The Global Catalogue of Microorganisms (GCM) 10K type strain sequencing project: providing services to taxonomists for standard genome sequencing and annotation.</title>
        <authorList>
            <consortium name="The Broad Institute Genomics Platform"/>
            <consortium name="The Broad Institute Genome Sequencing Center for Infectious Disease"/>
            <person name="Wu L."/>
            <person name="Ma J."/>
        </authorList>
    </citation>
    <scope>NUCLEOTIDE SEQUENCE [LARGE SCALE GENOMIC DNA]</scope>
    <source>
        <strain evidence="2">KCTC 22437</strain>
    </source>
</reference>